<gene>
    <name evidence="3" type="ORF">CY0110_10637</name>
</gene>
<dbReference type="RefSeq" id="WP_008272667.1">
    <property type="nucleotide sequence ID" value="NZ_AAXW01000001.1"/>
</dbReference>
<accession>A3IH84</accession>
<dbReference type="SUPFAM" id="SSF55347">
    <property type="entry name" value="Glyceraldehyde-3-phosphate dehydrogenase-like, C-terminal domain"/>
    <property type="match status" value="1"/>
</dbReference>
<dbReference type="OrthoDB" id="9815825at2"/>
<proteinExistence type="predicted"/>
<dbReference type="InterPro" id="IPR051450">
    <property type="entry name" value="Gfo/Idh/MocA_Oxidoreductases"/>
</dbReference>
<dbReference type="GO" id="GO:0000166">
    <property type="term" value="F:nucleotide binding"/>
    <property type="evidence" value="ECO:0007669"/>
    <property type="project" value="InterPro"/>
</dbReference>
<evidence type="ECO:0000259" key="1">
    <source>
        <dbReference type="Pfam" id="PF01408"/>
    </source>
</evidence>
<name>A3IH84_9CHRO</name>
<dbReference type="Gene3D" id="3.30.360.10">
    <property type="entry name" value="Dihydrodipicolinate Reductase, domain 2"/>
    <property type="match status" value="1"/>
</dbReference>
<dbReference type="InterPro" id="IPR036291">
    <property type="entry name" value="NAD(P)-bd_dom_sf"/>
</dbReference>
<reference evidence="3 4" key="1">
    <citation type="submission" date="2007-03" db="EMBL/GenBank/DDBJ databases">
        <authorList>
            <person name="Stal L."/>
            <person name="Ferriera S."/>
            <person name="Johnson J."/>
            <person name="Kravitz S."/>
            <person name="Beeson K."/>
            <person name="Sutton G."/>
            <person name="Rogers Y.-H."/>
            <person name="Friedman R."/>
            <person name="Frazier M."/>
            <person name="Venter J.C."/>
        </authorList>
    </citation>
    <scope>NUCLEOTIDE SEQUENCE [LARGE SCALE GENOMIC DNA]</scope>
    <source>
        <strain evidence="3 4">CCY0110</strain>
    </source>
</reference>
<dbReference type="PANTHER" id="PTHR43377">
    <property type="entry name" value="BILIVERDIN REDUCTASE A"/>
    <property type="match status" value="1"/>
</dbReference>
<dbReference type="InterPro" id="IPR000683">
    <property type="entry name" value="Gfo/Idh/MocA-like_OxRdtase_N"/>
</dbReference>
<dbReference type="AlphaFoldDB" id="A3IH84"/>
<protein>
    <recommendedName>
        <fullName evidence="5">Oxidoreductase</fullName>
    </recommendedName>
</protein>
<feature type="domain" description="Gfo/Idh/MocA-like oxidoreductase N-terminal" evidence="1">
    <location>
        <begin position="3"/>
        <end position="126"/>
    </location>
</feature>
<evidence type="ECO:0000313" key="4">
    <source>
        <dbReference type="Proteomes" id="UP000003781"/>
    </source>
</evidence>
<comment type="caution">
    <text evidence="3">The sequence shown here is derived from an EMBL/GenBank/DDBJ whole genome shotgun (WGS) entry which is preliminary data.</text>
</comment>
<dbReference type="InterPro" id="IPR055170">
    <property type="entry name" value="GFO_IDH_MocA-like_dom"/>
</dbReference>
<dbReference type="eggNOG" id="COG0673">
    <property type="taxonomic scope" value="Bacteria"/>
</dbReference>
<evidence type="ECO:0008006" key="5">
    <source>
        <dbReference type="Google" id="ProtNLM"/>
    </source>
</evidence>
<evidence type="ECO:0000313" key="3">
    <source>
        <dbReference type="EMBL" id="EAZ94326.1"/>
    </source>
</evidence>
<organism evidence="3 4">
    <name type="scientific">Crocosphaera chwakensis CCY0110</name>
    <dbReference type="NCBI Taxonomy" id="391612"/>
    <lineage>
        <taxon>Bacteria</taxon>
        <taxon>Bacillati</taxon>
        <taxon>Cyanobacteriota</taxon>
        <taxon>Cyanophyceae</taxon>
        <taxon>Oscillatoriophycideae</taxon>
        <taxon>Chroococcales</taxon>
        <taxon>Aphanothecaceae</taxon>
        <taxon>Crocosphaera</taxon>
        <taxon>Crocosphaera chwakensis</taxon>
    </lineage>
</organism>
<dbReference type="EMBL" id="AAXW01000001">
    <property type="protein sequence ID" value="EAZ94326.1"/>
    <property type="molecule type" value="Genomic_DNA"/>
</dbReference>
<evidence type="ECO:0000259" key="2">
    <source>
        <dbReference type="Pfam" id="PF22725"/>
    </source>
</evidence>
<dbReference type="Pfam" id="PF01408">
    <property type="entry name" value="GFO_IDH_MocA"/>
    <property type="match status" value="1"/>
</dbReference>
<dbReference type="Pfam" id="PF22725">
    <property type="entry name" value="GFO_IDH_MocA_C3"/>
    <property type="match status" value="1"/>
</dbReference>
<dbReference type="Proteomes" id="UP000003781">
    <property type="component" value="Unassembled WGS sequence"/>
</dbReference>
<dbReference type="SUPFAM" id="SSF51735">
    <property type="entry name" value="NAD(P)-binding Rossmann-fold domains"/>
    <property type="match status" value="1"/>
</dbReference>
<dbReference type="PANTHER" id="PTHR43377:SF6">
    <property type="entry name" value="GFO_IDH_MOCA-LIKE OXIDOREDUCTASE N-TERMINAL DOMAIN-CONTAINING PROTEIN"/>
    <property type="match status" value="1"/>
</dbReference>
<dbReference type="Gene3D" id="3.40.50.720">
    <property type="entry name" value="NAD(P)-binding Rossmann-like Domain"/>
    <property type="match status" value="1"/>
</dbReference>
<sequence>MKIRLAILGVGRWGTHLVRNFLAHPQADVVAIADPVTDNLSRIQKKFSLDPQSILLTSDWQSIKQQVNLDAIVVVTPASTHYHLIKEALESGYHVLAEKPLTLDPEECLELTRLAAQQQRQLMIDHTYLFHTAVNKGKCTVETGKLGKLRYGYASRTHLGPVRQDVDALWDLAIHDISIFNHWLNEYPNKVQAQGKIWLQSDRPTSLSPNGLGDMVWVTLYYPSGFQATIHLCWCNPDKQRRLCVVGSEGTLIFDEMSKDEPLILQQGYVQSQGEKWIPQGQQKQVISVAEAEPLKEVCDRFLDSVKMNRPCTVSSGIVATKLVQILTALSHSMKENGAIISLQSLEDNTLKLN</sequence>
<feature type="domain" description="GFO/IDH/MocA-like oxidoreductase" evidence="2">
    <location>
        <begin position="140"/>
        <end position="252"/>
    </location>
</feature>
<keyword evidence="4" id="KW-1185">Reference proteome</keyword>